<accession>A0A9P8L4G2</accession>
<feature type="compositionally biased region" description="Polar residues" evidence="1">
    <location>
        <begin position="153"/>
        <end position="165"/>
    </location>
</feature>
<comment type="caution">
    <text evidence="2">The sequence shown here is derived from an EMBL/GenBank/DDBJ whole genome shotgun (WGS) entry which is preliminary data.</text>
</comment>
<feature type="non-terminal residue" evidence="2">
    <location>
        <position position="1"/>
    </location>
</feature>
<feature type="region of interest" description="Disordered" evidence="1">
    <location>
        <begin position="52"/>
        <end position="251"/>
    </location>
</feature>
<gene>
    <name evidence="2" type="ORF">GP486_008007</name>
</gene>
<evidence type="ECO:0000256" key="1">
    <source>
        <dbReference type="SAM" id="MobiDB-lite"/>
    </source>
</evidence>
<reference evidence="2" key="1">
    <citation type="submission" date="2021-03" db="EMBL/GenBank/DDBJ databases">
        <title>Comparative genomics and phylogenomic investigation of the class Geoglossomycetes provide insights into ecological specialization and systematics.</title>
        <authorList>
            <person name="Melie T."/>
            <person name="Pirro S."/>
            <person name="Miller A.N."/>
            <person name="Quandt A."/>
        </authorList>
    </citation>
    <scope>NUCLEOTIDE SEQUENCE</scope>
    <source>
        <strain evidence="2">CAQ_001_2017</strain>
    </source>
</reference>
<evidence type="ECO:0000313" key="3">
    <source>
        <dbReference type="Proteomes" id="UP000750711"/>
    </source>
</evidence>
<dbReference type="AlphaFoldDB" id="A0A9P8L4G2"/>
<dbReference type="EMBL" id="JAGHQM010002662">
    <property type="protein sequence ID" value="KAH0548293.1"/>
    <property type="molecule type" value="Genomic_DNA"/>
</dbReference>
<protein>
    <submittedName>
        <fullName evidence="2">Uncharacterized protein</fullName>
    </submittedName>
</protein>
<name>A0A9P8L4G2_9PEZI</name>
<keyword evidence="3" id="KW-1185">Reference proteome</keyword>
<dbReference type="Proteomes" id="UP000750711">
    <property type="component" value="Unassembled WGS sequence"/>
</dbReference>
<feature type="compositionally biased region" description="Polar residues" evidence="1">
    <location>
        <begin position="242"/>
        <end position="251"/>
    </location>
</feature>
<evidence type="ECO:0000313" key="2">
    <source>
        <dbReference type="EMBL" id="KAH0548293.1"/>
    </source>
</evidence>
<proteinExistence type="predicted"/>
<organism evidence="2 3">
    <name type="scientific">Trichoglossum hirsutum</name>
    <dbReference type="NCBI Taxonomy" id="265104"/>
    <lineage>
        <taxon>Eukaryota</taxon>
        <taxon>Fungi</taxon>
        <taxon>Dikarya</taxon>
        <taxon>Ascomycota</taxon>
        <taxon>Pezizomycotina</taxon>
        <taxon>Geoglossomycetes</taxon>
        <taxon>Geoglossales</taxon>
        <taxon>Geoglossaceae</taxon>
        <taxon>Trichoglossum</taxon>
    </lineage>
</organism>
<sequence>MFFHSLSRLGQAVESMVSQLDEVHGLAGSAMNARMEEIQNLMADMVNQMGLETDDNTYSPKGLIDQGLDEPSSAEDVASYDPSHTRESSTGGSSDGYRLESNAKFSVDVTQKFSPDDIRGRSVRTRRPEAGPSPPTSPRSAHGGRRMDDYEYDNTSESVVTTSPHPTHARDSMYGESSESSGPRQLAPSPWSNHSYPTPLLDRTSSQVSSEHEAPLLAPSDIPVEPKLSHLPEIKPPPVKLNRTTSTASQQEKFKKELFRDTAILCEV</sequence>